<evidence type="ECO:0000256" key="4">
    <source>
        <dbReference type="ARBA" id="ARBA00023125"/>
    </source>
</evidence>
<dbReference type="InterPro" id="IPR014284">
    <property type="entry name" value="RNA_pol_sigma-70_dom"/>
</dbReference>
<dbReference type="SUPFAM" id="SSF88946">
    <property type="entry name" value="Sigma2 domain of RNA polymerase sigma factors"/>
    <property type="match status" value="1"/>
</dbReference>
<dbReference type="SUPFAM" id="SSF88659">
    <property type="entry name" value="Sigma3 and sigma4 domains of RNA polymerase sigma factors"/>
    <property type="match status" value="1"/>
</dbReference>
<dbReference type="GO" id="GO:0003677">
    <property type="term" value="F:DNA binding"/>
    <property type="evidence" value="ECO:0007669"/>
    <property type="project" value="UniProtKB-KW"/>
</dbReference>
<dbReference type="InterPro" id="IPR014325">
    <property type="entry name" value="RNA_pol_sigma-E_actinobac"/>
</dbReference>
<dbReference type="Pfam" id="PF08281">
    <property type="entry name" value="Sigma70_r4_2"/>
    <property type="match status" value="1"/>
</dbReference>
<dbReference type="GO" id="GO:0006352">
    <property type="term" value="P:DNA-templated transcription initiation"/>
    <property type="evidence" value="ECO:0007669"/>
    <property type="project" value="InterPro"/>
</dbReference>
<dbReference type="NCBIfam" id="TIGR02983">
    <property type="entry name" value="SigE-fam_strep"/>
    <property type="match status" value="1"/>
</dbReference>
<feature type="region of interest" description="Disordered" evidence="6">
    <location>
        <begin position="165"/>
        <end position="185"/>
    </location>
</feature>
<protein>
    <submittedName>
        <fullName evidence="9">Sigma-70</fullName>
    </submittedName>
</protein>
<dbReference type="Proteomes" id="UP000002357">
    <property type="component" value="Chromosome"/>
</dbReference>
<reference evidence="9 10" key="1">
    <citation type="journal article" date="2010" name="Genome Biol. Evol.">
        <title>The sequence of a 1.8-mb bacterial linear plasmid reveals a rich evolutionary reservoir of secondary metabolic pathways.</title>
        <authorList>
            <person name="Medema M.H."/>
            <person name="Trefzer A."/>
            <person name="Kovalchuk A."/>
            <person name="van den Berg M."/>
            <person name="Mueller U."/>
            <person name="Heijne W."/>
            <person name="Wu L."/>
            <person name="Alam M.T."/>
            <person name="Ronning C.M."/>
            <person name="Nierman W.C."/>
            <person name="Bovenberg R.A.L."/>
            <person name="Breitling R."/>
            <person name="Takano E."/>
        </authorList>
    </citation>
    <scope>NUCLEOTIDE SEQUENCE [LARGE SCALE GENOMIC DNA]</scope>
    <source>
        <strain evidence="10">ATCC 27064 / DSM 738 / JCM 4710 / NBRC 13307 / NCIMB 12785 / NRRL 3585 / VKM Ac-602</strain>
    </source>
</reference>
<dbReference type="PANTHER" id="PTHR43133:SF50">
    <property type="entry name" value="ECF RNA POLYMERASE SIGMA FACTOR SIGM"/>
    <property type="match status" value="1"/>
</dbReference>
<dbReference type="EMBL" id="CM000913">
    <property type="protein sequence ID" value="EFG06983.1"/>
    <property type="molecule type" value="Genomic_DNA"/>
</dbReference>
<feature type="domain" description="RNA polymerase sigma factor 70 region 4 type 2" evidence="8">
    <location>
        <begin position="104"/>
        <end position="155"/>
    </location>
</feature>
<dbReference type="PANTHER" id="PTHR43133">
    <property type="entry name" value="RNA POLYMERASE ECF-TYPE SIGMA FACTO"/>
    <property type="match status" value="1"/>
</dbReference>
<sequence>MKTSAEIEFRAFVVSRWPRMLRTARLLTGNHHDAEDLVQSALVKTYVKWERVRRADEPDAYVWRILLNTNADRARLKRVREWLTPCFPETVAPDRVDGIAEAGAVAQALRRLPARQRAVIVLRYLEDRSESEVAHILGTHVGTVRSHAARALYRLREQPGVLQEWAGTPGADRTGVGPKAEEARS</sequence>
<dbReference type="OrthoDB" id="3678480at2"/>
<dbReference type="KEGG" id="sclf:BB341_18785"/>
<dbReference type="InterPro" id="IPR013325">
    <property type="entry name" value="RNA_pol_sigma_r2"/>
</dbReference>
<keyword evidence="3" id="KW-0731">Sigma factor</keyword>
<dbReference type="eggNOG" id="COG1595">
    <property type="taxonomic scope" value="Bacteria"/>
</dbReference>
<dbReference type="NCBIfam" id="TIGR02937">
    <property type="entry name" value="sigma70-ECF"/>
    <property type="match status" value="1"/>
</dbReference>
<dbReference type="CDD" id="cd06171">
    <property type="entry name" value="Sigma70_r4"/>
    <property type="match status" value="1"/>
</dbReference>
<proteinExistence type="inferred from homology"/>
<dbReference type="RefSeq" id="WP_003955713.1">
    <property type="nucleotide sequence ID" value="NZ_CM000913.1"/>
</dbReference>
<evidence type="ECO:0000256" key="2">
    <source>
        <dbReference type="ARBA" id="ARBA00023015"/>
    </source>
</evidence>
<comment type="similarity">
    <text evidence="1">Belongs to the sigma-70 factor family. ECF subfamily.</text>
</comment>
<organism evidence="9 10">
    <name type="scientific">Streptomyces clavuligerus</name>
    <dbReference type="NCBI Taxonomy" id="1901"/>
    <lineage>
        <taxon>Bacteria</taxon>
        <taxon>Bacillati</taxon>
        <taxon>Actinomycetota</taxon>
        <taxon>Actinomycetes</taxon>
        <taxon>Kitasatosporales</taxon>
        <taxon>Streptomycetaceae</taxon>
        <taxon>Streptomyces</taxon>
    </lineage>
</organism>
<feature type="domain" description="RNA polymerase sigma-70 region 2" evidence="7">
    <location>
        <begin position="18"/>
        <end position="76"/>
    </location>
</feature>
<dbReference type="InterPro" id="IPR013249">
    <property type="entry name" value="RNA_pol_sigma70_r4_t2"/>
</dbReference>
<dbReference type="GeneID" id="93731498"/>
<evidence type="ECO:0000313" key="10">
    <source>
        <dbReference type="Proteomes" id="UP000002357"/>
    </source>
</evidence>
<dbReference type="InterPro" id="IPR036388">
    <property type="entry name" value="WH-like_DNA-bd_sf"/>
</dbReference>
<evidence type="ECO:0000256" key="3">
    <source>
        <dbReference type="ARBA" id="ARBA00023082"/>
    </source>
</evidence>
<dbReference type="STRING" id="1901.BB341_18785"/>
<dbReference type="GO" id="GO:0016987">
    <property type="term" value="F:sigma factor activity"/>
    <property type="evidence" value="ECO:0007669"/>
    <property type="project" value="UniProtKB-KW"/>
</dbReference>
<dbReference type="Gene3D" id="1.10.1740.10">
    <property type="match status" value="1"/>
</dbReference>
<evidence type="ECO:0000256" key="6">
    <source>
        <dbReference type="SAM" id="MobiDB-lite"/>
    </source>
</evidence>
<keyword evidence="5" id="KW-0804">Transcription</keyword>
<evidence type="ECO:0000256" key="5">
    <source>
        <dbReference type="ARBA" id="ARBA00023163"/>
    </source>
</evidence>
<dbReference type="AlphaFoldDB" id="B5GV44"/>
<dbReference type="InterPro" id="IPR013324">
    <property type="entry name" value="RNA_pol_sigma_r3/r4-like"/>
</dbReference>
<evidence type="ECO:0000256" key="1">
    <source>
        <dbReference type="ARBA" id="ARBA00010641"/>
    </source>
</evidence>
<dbReference type="Gene3D" id="1.10.10.10">
    <property type="entry name" value="Winged helix-like DNA-binding domain superfamily/Winged helix DNA-binding domain"/>
    <property type="match status" value="1"/>
</dbReference>
<name>B5GV44_STRCL</name>
<keyword evidence="10" id="KW-1185">Reference proteome</keyword>
<evidence type="ECO:0000259" key="7">
    <source>
        <dbReference type="Pfam" id="PF04542"/>
    </source>
</evidence>
<gene>
    <name evidence="9" type="ORF">SCLAV_1910</name>
</gene>
<dbReference type="Pfam" id="PF04542">
    <property type="entry name" value="Sigma70_r2"/>
    <property type="match status" value="1"/>
</dbReference>
<keyword evidence="2" id="KW-0805">Transcription regulation</keyword>
<evidence type="ECO:0000313" key="9">
    <source>
        <dbReference type="EMBL" id="EFG06983.1"/>
    </source>
</evidence>
<dbReference type="InterPro" id="IPR007627">
    <property type="entry name" value="RNA_pol_sigma70_r2"/>
</dbReference>
<keyword evidence="4" id="KW-0238">DNA-binding</keyword>
<accession>B5GV44</accession>
<evidence type="ECO:0000259" key="8">
    <source>
        <dbReference type="Pfam" id="PF08281"/>
    </source>
</evidence>
<dbReference type="InterPro" id="IPR039425">
    <property type="entry name" value="RNA_pol_sigma-70-like"/>
</dbReference>